<keyword evidence="7 12" id="KW-0328">Glycosyltransferase</keyword>
<dbReference type="CDD" id="cd01572">
    <property type="entry name" value="QPRTase"/>
    <property type="match status" value="1"/>
</dbReference>
<feature type="binding site" evidence="13">
    <location>
        <begin position="267"/>
        <end position="269"/>
    </location>
    <ligand>
        <name>substrate</name>
    </ligand>
</feature>
<dbReference type="InterPro" id="IPR013785">
    <property type="entry name" value="Aldolase_TIM"/>
</dbReference>
<protein>
    <recommendedName>
        <fullName evidence="11">Probable nicotinate-nucleotide pyrophosphorylase [carboxylating]</fullName>
        <ecNumber evidence="5">2.4.2.19</ecNumber>
    </recommendedName>
    <alternativeName>
        <fullName evidence="9">Quinolinate phosphoribosyltransferase [decarboxylating]</fullName>
    </alternativeName>
</protein>
<dbReference type="InterPro" id="IPR004393">
    <property type="entry name" value="NadC"/>
</dbReference>
<comment type="subunit">
    <text evidence="4">Hexamer formed by 3 homodimers.</text>
</comment>
<feature type="binding site" evidence="13">
    <location>
        <position position="168"/>
    </location>
    <ligand>
        <name>substrate</name>
    </ligand>
</feature>
<organism evidence="16 17">
    <name type="scientific">Aquirufa nivalisilvae</name>
    <dbReference type="NCBI Taxonomy" id="2516557"/>
    <lineage>
        <taxon>Bacteria</taxon>
        <taxon>Pseudomonadati</taxon>
        <taxon>Bacteroidota</taxon>
        <taxon>Cytophagia</taxon>
        <taxon>Cytophagales</taxon>
        <taxon>Flectobacillaceae</taxon>
        <taxon>Aquirufa</taxon>
    </lineage>
</organism>
<dbReference type="Pfam" id="PF01729">
    <property type="entry name" value="QRPTase_C"/>
    <property type="match status" value="1"/>
</dbReference>
<dbReference type="PANTHER" id="PTHR32179">
    <property type="entry name" value="NICOTINATE-NUCLEOTIDE PYROPHOSPHORYLASE [CARBOXYLATING]"/>
    <property type="match status" value="1"/>
</dbReference>
<dbReference type="KEGG" id="psez:HME7025_00698"/>
<dbReference type="GO" id="GO:0009435">
    <property type="term" value="P:NAD+ biosynthetic process"/>
    <property type="evidence" value="ECO:0007669"/>
    <property type="project" value="UniProtKB-UniPathway"/>
</dbReference>
<evidence type="ECO:0000256" key="9">
    <source>
        <dbReference type="ARBA" id="ARBA00033102"/>
    </source>
</evidence>
<feature type="binding site" evidence="13">
    <location>
        <position position="223"/>
    </location>
    <ligand>
        <name>substrate</name>
    </ligand>
</feature>
<feature type="domain" description="Quinolinate phosphoribosyl transferase C-terminal" evidence="14">
    <location>
        <begin position="113"/>
        <end position="282"/>
    </location>
</feature>
<dbReference type="InterPro" id="IPR037128">
    <property type="entry name" value="Quinolinate_PRibosylTase_N_sf"/>
</dbReference>
<dbReference type="Gene3D" id="3.90.1170.20">
    <property type="entry name" value="Quinolinate phosphoribosyl transferase, N-terminal domain"/>
    <property type="match status" value="1"/>
</dbReference>
<feature type="binding site" evidence="13">
    <location>
        <position position="158"/>
    </location>
    <ligand>
        <name>substrate</name>
    </ligand>
</feature>
<dbReference type="GO" id="GO:0004514">
    <property type="term" value="F:nicotinate-nucleotide diphosphorylase (carboxylating) activity"/>
    <property type="evidence" value="ECO:0007669"/>
    <property type="project" value="UniProtKB-EC"/>
</dbReference>
<proteinExistence type="inferred from homology"/>
<gene>
    <name evidence="16" type="primary">nadC</name>
    <name evidence="16" type="ORF">HME7025_00698</name>
</gene>
<keyword evidence="17" id="KW-1185">Reference proteome</keyword>
<reference evidence="17" key="1">
    <citation type="submission" date="2018-05" db="EMBL/GenBank/DDBJ databases">
        <title>Pseudarcicella sp. HME7025 Genome sequencing and assembly.</title>
        <authorList>
            <person name="Kim H."/>
            <person name="Kang H."/>
            <person name="Joh K."/>
        </authorList>
    </citation>
    <scope>NUCLEOTIDE SEQUENCE [LARGE SCALE GENOMIC DNA]</scope>
    <source>
        <strain evidence="17">HME7025</strain>
    </source>
</reference>
<dbReference type="InterPro" id="IPR022412">
    <property type="entry name" value="Quinolinate_PRibosylTrfase_N"/>
</dbReference>
<dbReference type="InterPro" id="IPR002638">
    <property type="entry name" value="Quinolinate_PRibosylTrfase_C"/>
</dbReference>
<dbReference type="PIRSF" id="PIRSF006250">
    <property type="entry name" value="NadC_ModD"/>
    <property type="match status" value="1"/>
</dbReference>
<dbReference type="Proteomes" id="UP000245468">
    <property type="component" value="Chromosome"/>
</dbReference>
<comment type="pathway">
    <text evidence="2">Cofactor biosynthesis; NAD(+) biosynthesis; nicotinate D-ribonucleotide from quinolinate: step 1/1.</text>
</comment>
<accession>A0A2S2DU61</accession>
<dbReference type="NCBIfam" id="TIGR00078">
    <property type="entry name" value="nadC"/>
    <property type="match status" value="1"/>
</dbReference>
<evidence type="ECO:0000313" key="16">
    <source>
        <dbReference type="EMBL" id="AWL08570.1"/>
    </source>
</evidence>
<evidence type="ECO:0000256" key="2">
    <source>
        <dbReference type="ARBA" id="ARBA00004893"/>
    </source>
</evidence>
<evidence type="ECO:0000256" key="5">
    <source>
        <dbReference type="ARBA" id="ARBA00011944"/>
    </source>
</evidence>
<comment type="similarity">
    <text evidence="3 12">Belongs to the NadC/ModD family.</text>
</comment>
<feature type="binding site" evidence="13">
    <location>
        <begin position="246"/>
        <end position="248"/>
    </location>
    <ligand>
        <name>substrate</name>
    </ligand>
</feature>
<evidence type="ECO:0000256" key="4">
    <source>
        <dbReference type="ARBA" id="ARBA00011218"/>
    </source>
</evidence>
<evidence type="ECO:0000256" key="12">
    <source>
        <dbReference type="PIRNR" id="PIRNR006250"/>
    </source>
</evidence>
<dbReference type="UniPathway" id="UPA00253">
    <property type="reaction ID" value="UER00331"/>
</dbReference>
<keyword evidence="6" id="KW-0662">Pyridine nucleotide biosynthesis</keyword>
<dbReference type="GO" id="GO:0005737">
    <property type="term" value="C:cytoplasm"/>
    <property type="evidence" value="ECO:0007669"/>
    <property type="project" value="TreeGrafter"/>
</dbReference>
<comment type="function">
    <text evidence="1">Involved in the catabolism of quinolinic acid (QA).</text>
</comment>
<evidence type="ECO:0000256" key="10">
    <source>
        <dbReference type="ARBA" id="ARBA00047445"/>
    </source>
</evidence>
<evidence type="ECO:0000256" key="7">
    <source>
        <dbReference type="ARBA" id="ARBA00022676"/>
    </source>
</evidence>
<dbReference type="SUPFAM" id="SSF51690">
    <property type="entry name" value="Nicotinate/Quinolinate PRTase C-terminal domain-like"/>
    <property type="match status" value="1"/>
</dbReference>
<name>A0A2S2DU61_9BACT</name>
<evidence type="ECO:0000256" key="8">
    <source>
        <dbReference type="ARBA" id="ARBA00022679"/>
    </source>
</evidence>
<dbReference type="EC" id="2.4.2.19" evidence="5"/>
<feature type="binding site" evidence="13">
    <location>
        <position position="201"/>
    </location>
    <ligand>
        <name>substrate</name>
    </ligand>
</feature>
<dbReference type="SUPFAM" id="SSF54675">
    <property type="entry name" value="Nicotinate/Quinolinate PRTase N-terminal domain-like"/>
    <property type="match status" value="1"/>
</dbReference>
<dbReference type="AlphaFoldDB" id="A0A2S2DU61"/>
<feature type="binding site" evidence="13">
    <location>
        <position position="101"/>
    </location>
    <ligand>
        <name>substrate</name>
    </ligand>
</feature>
<evidence type="ECO:0000256" key="6">
    <source>
        <dbReference type="ARBA" id="ARBA00022642"/>
    </source>
</evidence>
<comment type="catalytic activity">
    <reaction evidence="10">
        <text>nicotinate beta-D-ribonucleotide + CO2 + diphosphate = quinolinate + 5-phospho-alpha-D-ribose 1-diphosphate + 2 H(+)</text>
        <dbReference type="Rhea" id="RHEA:12733"/>
        <dbReference type="ChEBI" id="CHEBI:15378"/>
        <dbReference type="ChEBI" id="CHEBI:16526"/>
        <dbReference type="ChEBI" id="CHEBI:29959"/>
        <dbReference type="ChEBI" id="CHEBI:33019"/>
        <dbReference type="ChEBI" id="CHEBI:57502"/>
        <dbReference type="ChEBI" id="CHEBI:58017"/>
        <dbReference type="EC" id="2.4.2.19"/>
    </reaction>
</comment>
<feature type="domain" description="Quinolinate phosphoribosyl transferase N-terminal" evidence="15">
    <location>
        <begin position="26"/>
        <end position="111"/>
    </location>
</feature>
<dbReference type="FunFam" id="3.90.1170.20:FF:000001">
    <property type="entry name" value="Nicotinate-nucleotide diphosphorylase (Carboxylating)"/>
    <property type="match status" value="1"/>
</dbReference>
<feature type="binding site" evidence="13">
    <location>
        <begin position="134"/>
        <end position="136"/>
    </location>
    <ligand>
        <name>substrate</name>
    </ligand>
</feature>
<evidence type="ECO:0000256" key="1">
    <source>
        <dbReference type="ARBA" id="ARBA00003237"/>
    </source>
</evidence>
<dbReference type="PANTHER" id="PTHR32179:SF3">
    <property type="entry name" value="NICOTINATE-NUCLEOTIDE PYROPHOSPHORYLASE [CARBOXYLATING]"/>
    <property type="match status" value="1"/>
</dbReference>
<sequence length="286" mass="31567">MLAYLDPIHIHSFIQAALKEDVGPGDYTTLATVNQDAQGKAQLLVKDEGVLAGVEMALHIFEEVDPTLQVQTFMTDGASIQHGQIVLEVQGNAQSILKAERLVLNCMQRMSGIATYTKRMVNLLEGTRSQLLDTRKTTPNFRIAEKWACKIGGAVNHRFALYDMILIKDNHVDYAGGIKAALEKALNYNQSHQLGLAIEIEVRNESELDEVLEIGGVQRIMLDNFSPDRLRDAIRKINGRFITEASGGITESTLRAYGETGVDYISMGALTHQIKSLDLSLKAKKA</sequence>
<evidence type="ECO:0000256" key="3">
    <source>
        <dbReference type="ARBA" id="ARBA00009400"/>
    </source>
</evidence>
<dbReference type="GO" id="GO:0034213">
    <property type="term" value="P:quinolinate catabolic process"/>
    <property type="evidence" value="ECO:0007669"/>
    <property type="project" value="TreeGrafter"/>
</dbReference>
<evidence type="ECO:0000313" key="17">
    <source>
        <dbReference type="Proteomes" id="UP000245468"/>
    </source>
</evidence>
<dbReference type="RefSeq" id="WP_394336388.1">
    <property type="nucleotide sequence ID" value="NZ_CP029346.1"/>
</dbReference>
<dbReference type="Pfam" id="PF02749">
    <property type="entry name" value="QRPTase_N"/>
    <property type="match status" value="1"/>
</dbReference>
<dbReference type="EMBL" id="CP029346">
    <property type="protein sequence ID" value="AWL08570.1"/>
    <property type="molecule type" value="Genomic_DNA"/>
</dbReference>
<evidence type="ECO:0000256" key="13">
    <source>
        <dbReference type="PIRSR" id="PIRSR006250-1"/>
    </source>
</evidence>
<dbReference type="Gene3D" id="3.20.20.70">
    <property type="entry name" value="Aldolase class I"/>
    <property type="match status" value="1"/>
</dbReference>
<dbReference type="FunFam" id="3.20.20.70:FF:000030">
    <property type="entry name" value="Nicotinate-nucleotide pyrophosphorylase, carboxylating"/>
    <property type="match status" value="1"/>
</dbReference>
<evidence type="ECO:0000259" key="15">
    <source>
        <dbReference type="Pfam" id="PF02749"/>
    </source>
</evidence>
<dbReference type="InterPro" id="IPR036068">
    <property type="entry name" value="Nicotinate_pribotase-like_C"/>
</dbReference>
<evidence type="ECO:0000256" key="11">
    <source>
        <dbReference type="ARBA" id="ARBA00069173"/>
    </source>
</evidence>
<keyword evidence="8 12" id="KW-0808">Transferase</keyword>
<dbReference type="InterPro" id="IPR027277">
    <property type="entry name" value="NadC/ModD"/>
</dbReference>
<evidence type="ECO:0000259" key="14">
    <source>
        <dbReference type="Pfam" id="PF01729"/>
    </source>
</evidence>